<dbReference type="GO" id="GO:0019288">
    <property type="term" value="P:isopentenyl diphosphate biosynthetic process, methylerythritol 4-phosphate pathway"/>
    <property type="evidence" value="ECO:0007669"/>
    <property type="project" value="UniProtKB-UniRule"/>
</dbReference>
<keyword evidence="5 10" id="KW-0547">Nucleotide-binding</keyword>
<dbReference type="HOGENOM" id="CLU_656923_0_0_11"/>
<dbReference type="PANTHER" id="PTHR43527:SF2">
    <property type="entry name" value="4-DIPHOSPHOCYTIDYL-2-C-METHYL-D-ERYTHRITOL KINASE, CHLOROPLASTIC"/>
    <property type="match status" value="1"/>
</dbReference>
<keyword evidence="7 10" id="KW-0067">ATP-binding</keyword>
<dbReference type="UniPathway" id="UPA00056">
    <property type="reaction ID" value="UER00094"/>
</dbReference>
<dbReference type="InterPro" id="IPR036554">
    <property type="entry name" value="GHMP_kinase_C_sf"/>
</dbReference>
<dbReference type="InterPro" id="IPR014721">
    <property type="entry name" value="Ribsml_uS5_D2-typ_fold_subgr"/>
</dbReference>
<dbReference type="KEGG" id="mtuc:J113_07115"/>
<feature type="compositionally biased region" description="Basic residues" evidence="11">
    <location>
        <begin position="299"/>
        <end position="311"/>
    </location>
</feature>
<evidence type="ECO:0000313" key="15">
    <source>
        <dbReference type="Proteomes" id="UP000013548"/>
    </source>
</evidence>
<dbReference type="InterPro" id="IPR006204">
    <property type="entry name" value="GHMP_kinase_N_dom"/>
</dbReference>
<evidence type="ECO:0000259" key="13">
    <source>
        <dbReference type="Pfam" id="PF08544"/>
    </source>
</evidence>
<dbReference type="HAMAP" id="MF_00061">
    <property type="entry name" value="IspE"/>
    <property type="match status" value="1"/>
</dbReference>
<accession>R4MEZ0</accession>
<feature type="domain" description="GHMP kinase C-terminal" evidence="13">
    <location>
        <begin position="219"/>
        <end position="277"/>
    </location>
</feature>
<dbReference type="GO" id="GO:0016114">
    <property type="term" value="P:terpenoid biosynthetic process"/>
    <property type="evidence" value="ECO:0007669"/>
    <property type="project" value="UniProtKB-UniRule"/>
</dbReference>
<evidence type="ECO:0000313" key="14">
    <source>
        <dbReference type="EMBL" id="AGL26486.1"/>
    </source>
</evidence>
<dbReference type="SUPFAM" id="SSF54211">
    <property type="entry name" value="Ribosomal protein S5 domain 2-like"/>
    <property type="match status" value="1"/>
</dbReference>
<evidence type="ECO:0000256" key="2">
    <source>
        <dbReference type="ARBA" id="ARBA00012052"/>
    </source>
</evidence>
<keyword evidence="4 10" id="KW-0808">Transferase</keyword>
<comment type="pathway">
    <text evidence="10">Isoprenoid biosynthesis; isopentenyl diphosphate biosynthesis via DXP pathway; isopentenyl diphosphate from 1-deoxy-D-xylulose 5-phosphate: step 3/6.</text>
</comment>
<evidence type="ECO:0000256" key="8">
    <source>
        <dbReference type="ARBA" id="ARBA00023229"/>
    </source>
</evidence>
<gene>
    <name evidence="10" type="primary">ispE</name>
    <name evidence="14" type="ORF">J113_07115</name>
</gene>
<dbReference type="AlphaFoldDB" id="R4MEZ0"/>
<dbReference type="PATRIC" id="fig|1310114.3.peg.1479"/>
<evidence type="ECO:0000256" key="4">
    <source>
        <dbReference type="ARBA" id="ARBA00022679"/>
    </source>
</evidence>
<evidence type="ECO:0000256" key="3">
    <source>
        <dbReference type="ARBA" id="ARBA00017473"/>
    </source>
</evidence>
<dbReference type="NCBIfam" id="NF002870">
    <property type="entry name" value="PRK03188.1"/>
    <property type="match status" value="1"/>
</dbReference>
<sequence length="418" mass="43610">MSASDGNTAELWVPTGSVTVRVPGKVNLYLAVGDRREDGYHELTTVFHAVSLVDEVTVRNADVLSLELVGEGADQLPTDERNLAWQAAELMAEHVGRAPDVSIMIDKSIPVAGGMAGGSADAAAVLVAMNSLWELNVPRRDLRMLAARLGSDVPFALHGGTALGTGRGEELATVLSRNTFHWVLAFADSGLLTSAVYNELDRLREVGDPPRLGEPGPVLAALAAGDPDQLAPLLGNEMQAAAVSLDPALARALRAGVEAGALAGIVSGSGPTVCLPVHLGELGDRCRRAAVGGGSLSHRSSRHRAGTRRPRGVCADRSVTEFLGACLGRPGVSARAEAGGSIGWRTSMPAVGPQASALARSVARIKARRKSHTMMRQSRSARASATGQLTAIAASTAIETTRRHGNPRSSPRGVRQRL</sequence>
<dbReference type="Proteomes" id="UP000013548">
    <property type="component" value="Chromosome"/>
</dbReference>
<dbReference type="Gene3D" id="3.30.70.890">
    <property type="entry name" value="GHMP kinase, C-terminal domain"/>
    <property type="match status" value="1"/>
</dbReference>
<proteinExistence type="inferred from homology"/>
<evidence type="ECO:0000256" key="7">
    <source>
        <dbReference type="ARBA" id="ARBA00022840"/>
    </source>
</evidence>
<feature type="domain" description="GHMP kinase N-terminal" evidence="12">
    <location>
        <begin position="82"/>
        <end position="160"/>
    </location>
</feature>
<feature type="region of interest" description="Disordered" evidence="11">
    <location>
        <begin position="291"/>
        <end position="311"/>
    </location>
</feature>
<feature type="region of interest" description="Disordered" evidence="11">
    <location>
        <begin position="397"/>
        <end position="418"/>
    </location>
</feature>
<organism evidence="14 15">
    <name type="scientific">Mycobacterium tuberculosis CAS/NITR204</name>
    <dbReference type="NCBI Taxonomy" id="1310114"/>
    <lineage>
        <taxon>Bacteria</taxon>
        <taxon>Bacillati</taxon>
        <taxon>Actinomycetota</taxon>
        <taxon>Actinomycetes</taxon>
        <taxon>Mycobacteriales</taxon>
        <taxon>Mycobacteriaceae</taxon>
        <taxon>Mycobacterium</taxon>
        <taxon>Mycobacterium tuberculosis complex</taxon>
    </lineage>
</organism>
<keyword evidence="6 10" id="KW-0418">Kinase</keyword>
<evidence type="ECO:0000256" key="10">
    <source>
        <dbReference type="HAMAP-Rule" id="MF_00061"/>
    </source>
</evidence>
<evidence type="ECO:0000256" key="11">
    <source>
        <dbReference type="SAM" id="MobiDB-lite"/>
    </source>
</evidence>
<evidence type="ECO:0000256" key="6">
    <source>
        <dbReference type="ARBA" id="ARBA00022777"/>
    </source>
</evidence>
<protein>
    <recommendedName>
        <fullName evidence="3 10">4-diphosphocytidyl-2-C-methyl-D-erythritol kinase</fullName>
        <shortName evidence="10">CMK</shortName>
        <ecNumber evidence="2 10">2.7.1.148</ecNumber>
    </recommendedName>
    <alternativeName>
        <fullName evidence="9 10">4-(cytidine-5'-diphospho)-2-C-methyl-D-erythritol kinase</fullName>
    </alternativeName>
</protein>
<name>R4MEZ0_MYCTX</name>
<evidence type="ECO:0000256" key="5">
    <source>
        <dbReference type="ARBA" id="ARBA00022741"/>
    </source>
</evidence>
<comment type="similarity">
    <text evidence="1 10">Belongs to the GHMP kinase family. IspE subfamily.</text>
</comment>
<dbReference type="InterPro" id="IPR013750">
    <property type="entry name" value="GHMP_kinase_C_dom"/>
</dbReference>
<dbReference type="Pfam" id="PF00288">
    <property type="entry name" value="GHMP_kinases_N"/>
    <property type="match status" value="1"/>
</dbReference>
<dbReference type="GO" id="GO:0005524">
    <property type="term" value="F:ATP binding"/>
    <property type="evidence" value="ECO:0007669"/>
    <property type="project" value="UniProtKB-UniRule"/>
</dbReference>
<feature type="active site" evidence="10">
    <location>
        <position position="152"/>
    </location>
</feature>
<evidence type="ECO:0000256" key="1">
    <source>
        <dbReference type="ARBA" id="ARBA00009684"/>
    </source>
</evidence>
<comment type="function">
    <text evidence="10">Catalyzes the phosphorylation of the position 2 hydroxy group of 4-diphosphocytidyl-2C-methyl-D-erythritol.</text>
</comment>
<feature type="active site" evidence="10">
    <location>
        <position position="25"/>
    </location>
</feature>
<dbReference type="Gene3D" id="3.30.230.10">
    <property type="match status" value="1"/>
</dbReference>
<feature type="binding site" evidence="10">
    <location>
        <begin position="110"/>
        <end position="120"/>
    </location>
    <ligand>
        <name>ATP</name>
        <dbReference type="ChEBI" id="CHEBI:30616"/>
    </ligand>
</feature>
<keyword evidence="8 10" id="KW-0414">Isoprene biosynthesis</keyword>
<evidence type="ECO:0000256" key="9">
    <source>
        <dbReference type="ARBA" id="ARBA00032554"/>
    </source>
</evidence>
<dbReference type="SUPFAM" id="SSF55060">
    <property type="entry name" value="GHMP Kinase, C-terminal domain"/>
    <property type="match status" value="1"/>
</dbReference>
<dbReference type="EMBL" id="CP005386">
    <property type="protein sequence ID" value="AGL26486.1"/>
    <property type="molecule type" value="Genomic_DNA"/>
</dbReference>
<dbReference type="GO" id="GO:0050515">
    <property type="term" value="F:4-(cytidine 5'-diphospho)-2-C-methyl-D-erythritol kinase activity"/>
    <property type="evidence" value="ECO:0007669"/>
    <property type="project" value="UniProtKB-UniRule"/>
</dbReference>
<dbReference type="Pfam" id="PF08544">
    <property type="entry name" value="GHMP_kinases_C"/>
    <property type="match status" value="1"/>
</dbReference>
<reference evidence="14 15" key="1">
    <citation type="journal article" date="2013" name="Genome Announc.">
        <title>Whole-Genome Sequences of Four Clinical Isolates of Mycobacterium tuberculosis from Tamil Nadu, South India.</title>
        <authorList>
            <person name="Narayanan S."/>
            <person name="Deshpande U."/>
        </authorList>
    </citation>
    <scope>NUCLEOTIDE SEQUENCE [LARGE SCALE GENOMIC DNA]</scope>
    <source>
        <strain evidence="14 15">CAS/NITR204</strain>
    </source>
</reference>
<dbReference type="EC" id="2.7.1.148" evidence="2 10"/>
<dbReference type="NCBIfam" id="TIGR00154">
    <property type="entry name" value="ispE"/>
    <property type="match status" value="1"/>
</dbReference>
<dbReference type="PANTHER" id="PTHR43527">
    <property type="entry name" value="4-DIPHOSPHOCYTIDYL-2-C-METHYL-D-ERYTHRITOL KINASE, CHLOROPLASTIC"/>
    <property type="match status" value="1"/>
</dbReference>
<dbReference type="FunFam" id="3.30.230.10:FF:000076">
    <property type="entry name" value="4-diphosphocytidyl-2-C-methyl-D-erythritol kinase"/>
    <property type="match status" value="1"/>
</dbReference>
<dbReference type="InterPro" id="IPR020568">
    <property type="entry name" value="Ribosomal_Su5_D2-typ_SF"/>
</dbReference>
<evidence type="ECO:0000259" key="12">
    <source>
        <dbReference type="Pfam" id="PF00288"/>
    </source>
</evidence>
<dbReference type="InterPro" id="IPR004424">
    <property type="entry name" value="IspE"/>
</dbReference>
<comment type="catalytic activity">
    <reaction evidence="10">
        <text>4-CDP-2-C-methyl-D-erythritol + ATP = 4-CDP-2-C-methyl-D-erythritol 2-phosphate + ADP + H(+)</text>
        <dbReference type="Rhea" id="RHEA:18437"/>
        <dbReference type="ChEBI" id="CHEBI:15378"/>
        <dbReference type="ChEBI" id="CHEBI:30616"/>
        <dbReference type="ChEBI" id="CHEBI:57823"/>
        <dbReference type="ChEBI" id="CHEBI:57919"/>
        <dbReference type="ChEBI" id="CHEBI:456216"/>
        <dbReference type="EC" id="2.7.1.148"/>
    </reaction>
</comment>